<dbReference type="InterPro" id="IPR020904">
    <property type="entry name" value="Sc_DH/Rdtase_CS"/>
</dbReference>
<dbReference type="Proteomes" id="UP000610558">
    <property type="component" value="Unassembled WGS sequence"/>
</dbReference>
<dbReference type="PROSITE" id="PS00061">
    <property type="entry name" value="ADH_SHORT"/>
    <property type="match status" value="1"/>
</dbReference>
<dbReference type="NCBIfam" id="NF005559">
    <property type="entry name" value="PRK07231.1"/>
    <property type="match status" value="1"/>
</dbReference>
<comment type="similarity">
    <text evidence="1">Belongs to the short-chain dehydrogenases/reductases (SDR) family.</text>
</comment>
<evidence type="ECO:0000256" key="2">
    <source>
        <dbReference type="ARBA" id="ARBA00023002"/>
    </source>
</evidence>
<dbReference type="EC" id="1.1.1.47" evidence="3"/>
<comment type="caution">
    <text evidence="3">The sequence shown here is derived from an EMBL/GenBank/DDBJ whole genome shotgun (WGS) entry which is preliminary data.</text>
</comment>
<dbReference type="PRINTS" id="PR00080">
    <property type="entry name" value="SDRFAMILY"/>
</dbReference>
<accession>A0A927C2F7</accession>
<dbReference type="RefSeq" id="WP_190763494.1">
    <property type="nucleotide sequence ID" value="NZ_JACXLD010000002.1"/>
</dbReference>
<proteinExistence type="inferred from homology"/>
<dbReference type="PANTHER" id="PTHR43180">
    <property type="entry name" value="3-OXOACYL-(ACYL-CARRIER-PROTEIN) REDUCTASE (AFU_ORTHOLOGUE AFUA_6G11210)"/>
    <property type="match status" value="1"/>
</dbReference>
<dbReference type="FunFam" id="3.40.50.720:FF:000084">
    <property type="entry name" value="Short-chain dehydrogenase reductase"/>
    <property type="match status" value="1"/>
</dbReference>
<keyword evidence="2 3" id="KW-0560">Oxidoreductase</keyword>
<dbReference type="InterPro" id="IPR002347">
    <property type="entry name" value="SDR_fam"/>
</dbReference>
<dbReference type="SUPFAM" id="SSF51735">
    <property type="entry name" value="NAD(P)-binding Rossmann-fold domains"/>
    <property type="match status" value="1"/>
</dbReference>
<dbReference type="InterPro" id="IPR036291">
    <property type="entry name" value="NAD(P)-bd_dom_sf"/>
</dbReference>
<evidence type="ECO:0000313" key="4">
    <source>
        <dbReference type="Proteomes" id="UP000610558"/>
    </source>
</evidence>
<evidence type="ECO:0000313" key="3">
    <source>
        <dbReference type="EMBL" id="MBD2858561.1"/>
    </source>
</evidence>
<dbReference type="Pfam" id="PF13561">
    <property type="entry name" value="adh_short_C2"/>
    <property type="match status" value="1"/>
</dbReference>
<organism evidence="3 4">
    <name type="scientific">Spongiibacter pelagi</name>
    <dbReference type="NCBI Taxonomy" id="2760804"/>
    <lineage>
        <taxon>Bacteria</taxon>
        <taxon>Pseudomonadati</taxon>
        <taxon>Pseudomonadota</taxon>
        <taxon>Gammaproteobacteria</taxon>
        <taxon>Cellvibrionales</taxon>
        <taxon>Spongiibacteraceae</taxon>
        <taxon>Spongiibacter</taxon>
    </lineage>
</organism>
<dbReference type="PANTHER" id="PTHR43180:SF66">
    <property type="entry name" value="SHORT-CHAIN DEHYDROGENASE_REDUCTASE FAMILY PROTEIN"/>
    <property type="match status" value="1"/>
</dbReference>
<protein>
    <submittedName>
        <fullName evidence="3">Glucose 1-dehydrogenase</fullName>
        <ecNumber evidence="3">1.1.1.47</ecNumber>
    </submittedName>
</protein>
<dbReference type="Gene3D" id="3.40.50.720">
    <property type="entry name" value="NAD(P)-binding Rossmann-like Domain"/>
    <property type="match status" value="1"/>
</dbReference>
<keyword evidence="4" id="KW-1185">Reference proteome</keyword>
<sequence>MGRVAGKVCIVTGAASGMGKADAERLVAEGASVVLTDLNEKDGQAVANSLGEKALFIRHDVTSEEDWKKVVQTTVETFGRLDVLVNNAGMMALGSVVDCTIEDYRRVNAVNSEGVFLGCKTAIPAMEAAGNGGSIINMSSVAALHGMSFVAAYSASKGAVAALTKSVALFCRERRNGIRCNSIHPDGVKTPMVFKVATGAESATREEIESLSTEAHPMCEPEDIAALVLYLASDESSFVNAAEMLIDNASTATPPIGV</sequence>
<dbReference type="AlphaFoldDB" id="A0A927C2F7"/>
<evidence type="ECO:0000256" key="1">
    <source>
        <dbReference type="ARBA" id="ARBA00006484"/>
    </source>
</evidence>
<dbReference type="GO" id="GO:0047936">
    <property type="term" value="F:glucose 1-dehydrogenase [NAD(P)+] activity"/>
    <property type="evidence" value="ECO:0007669"/>
    <property type="project" value="UniProtKB-EC"/>
</dbReference>
<reference evidence="3" key="1">
    <citation type="submission" date="2020-09" db="EMBL/GenBank/DDBJ databases">
        <authorList>
            <person name="Yoon J.-W."/>
        </authorList>
    </citation>
    <scope>NUCLEOTIDE SEQUENCE</scope>
    <source>
        <strain evidence="3">KMU-158</strain>
    </source>
</reference>
<dbReference type="EMBL" id="JACXLD010000002">
    <property type="protein sequence ID" value="MBD2858561.1"/>
    <property type="molecule type" value="Genomic_DNA"/>
</dbReference>
<dbReference type="PRINTS" id="PR00081">
    <property type="entry name" value="GDHRDH"/>
</dbReference>
<name>A0A927C2F7_9GAMM</name>
<gene>
    <name evidence="3" type="ORF">IB286_06015</name>
</gene>